<dbReference type="InterPro" id="IPR002591">
    <property type="entry name" value="Phosphodiest/P_Trfase"/>
</dbReference>
<evidence type="ECO:0000256" key="1">
    <source>
        <dbReference type="SAM" id="MobiDB-lite"/>
    </source>
</evidence>
<evidence type="ECO:0000313" key="2">
    <source>
        <dbReference type="EMBL" id="SEV99135.1"/>
    </source>
</evidence>
<organism evidence="2 3">
    <name type="scientific">Halobacterium jilantaiense</name>
    <dbReference type="NCBI Taxonomy" id="355548"/>
    <lineage>
        <taxon>Archaea</taxon>
        <taxon>Methanobacteriati</taxon>
        <taxon>Methanobacteriota</taxon>
        <taxon>Stenosarchaea group</taxon>
        <taxon>Halobacteria</taxon>
        <taxon>Halobacteriales</taxon>
        <taxon>Halobacteriaceae</taxon>
        <taxon>Halobacterium</taxon>
    </lineage>
</organism>
<proteinExistence type="predicted"/>
<dbReference type="GO" id="GO:0016787">
    <property type="term" value="F:hydrolase activity"/>
    <property type="evidence" value="ECO:0007669"/>
    <property type="project" value="UniProtKB-KW"/>
</dbReference>
<sequence>MNRQDSPGLRTLLVGVDGACLPVVEPLVDAGRLPVLGDLLERGASGRLESQIPPWTPSAWPSMYTGTNPGKHGVFDFLAFDGYDWDVVNRTRVRRPALWELLSERGLTSVVVNVPVTAPPTEFDGALVPGYVAPESPPTHPDRLLDDLREALGDYRVYAPDGVDGDEQVAWYERLTEMRGAAFRHLADRFDPEFGFLQFQQTDTVIHERPNDEDALRAVYEAVDEELGVVLDACDPDTVILASDHGVGPYDPAEFRVNEYLRETGFVETTRGEGGMPSWTSLHRERGDEDGDVDTDRGPSLGERLVASAASVGLTSQRIGRVLSALGLDDLVLRVVSTETVRAGTERVDFAASTAYMRSRTELGVRINLRGREPDGTVPPAEYDRVRDALVAELRAARTPDGDPVFSAVEPREAVFDGPHVEDAADVLVVPDGFDTYLTASLRGDTFGPAAESWNHKRHGLVAAAGDAVDPDADLADAHLFDVAPTVLSALGVPPSTEMDGDPLPVVDAVPPADYGDYDDGPTERTDDRRVEARLANLGYLDDT</sequence>
<dbReference type="SUPFAM" id="SSF53649">
    <property type="entry name" value="Alkaline phosphatase-like"/>
    <property type="match status" value="1"/>
</dbReference>
<reference evidence="2 3" key="1">
    <citation type="submission" date="2016-10" db="EMBL/GenBank/DDBJ databases">
        <authorList>
            <person name="de Groot N.N."/>
        </authorList>
    </citation>
    <scope>NUCLEOTIDE SEQUENCE [LARGE SCALE GENOMIC DNA]</scope>
    <source>
        <strain evidence="2 3">CGMCC 1.5337</strain>
    </source>
</reference>
<dbReference type="InterPro" id="IPR017850">
    <property type="entry name" value="Alkaline_phosphatase_core_sf"/>
</dbReference>
<dbReference type="Gene3D" id="3.40.720.10">
    <property type="entry name" value="Alkaline Phosphatase, subunit A"/>
    <property type="match status" value="1"/>
</dbReference>
<dbReference type="Proteomes" id="UP000198518">
    <property type="component" value="Unassembled WGS sequence"/>
</dbReference>
<protein>
    <submittedName>
        <fullName evidence="2">Predicted phosphohydrolase or phosphomutase, AlkP superfamily</fullName>
    </submittedName>
</protein>
<feature type="region of interest" description="Disordered" evidence="1">
    <location>
        <begin position="272"/>
        <end position="296"/>
    </location>
</feature>
<dbReference type="Pfam" id="PF01663">
    <property type="entry name" value="Phosphodiest"/>
    <property type="match status" value="1"/>
</dbReference>
<gene>
    <name evidence="2" type="ORF">SAMN04487945_0779</name>
</gene>
<name>A0A1I0NCQ0_9EURY</name>
<dbReference type="RefSeq" id="WP_245708129.1">
    <property type="nucleotide sequence ID" value="NZ_FOJA01000001.1"/>
</dbReference>
<evidence type="ECO:0000313" key="3">
    <source>
        <dbReference type="Proteomes" id="UP000198518"/>
    </source>
</evidence>
<dbReference type="EMBL" id="FOJA01000001">
    <property type="protein sequence ID" value="SEV99135.1"/>
    <property type="molecule type" value="Genomic_DNA"/>
</dbReference>
<keyword evidence="3" id="KW-1185">Reference proteome</keyword>
<dbReference type="STRING" id="355548.SAMN04487945_0779"/>
<keyword evidence="2" id="KW-0378">Hydrolase</keyword>
<accession>A0A1I0NCQ0</accession>
<dbReference type="AlphaFoldDB" id="A0A1I0NCQ0"/>